<dbReference type="EMBL" id="JACHHY010000006">
    <property type="protein sequence ID" value="MBB5017989.1"/>
    <property type="molecule type" value="Genomic_DNA"/>
</dbReference>
<accession>A0A840MLH8</accession>
<evidence type="ECO:0000313" key="2">
    <source>
        <dbReference type="Proteomes" id="UP000575898"/>
    </source>
</evidence>
<sequence length="104" mass="11788">MCFAFGTHCIKQIERISHLSRFDTDRYAMKVNDSITFNADGLSGIEVSKTGATSWRVNYRGREARVEAIRFHNSRPEEFLVYRKDRAVSVARSLQTAVIMAASA</sequence>
<organism evidence="1 2">
    <name type="scientific">Chitinivorax tropicus</name>
    <dbReference type="NCBI Taxonomy" id="714531"/>
    <lineage>
        <taxon>Bacteria</taxon>
        <taxon>Pseudomonadati</taxon>
        <taxon>Pseudomonadota</taxon>
        <taxon>Betaproteobacteria</taxon>
        <taxon>Chitinivorax</taxon>
    </lineage>
</organism>
<dbReference type="Proteomes" id="UP000575898">
    <property type="component" value="Unassembled WGS sequence"/>
</dbReference>
<dbReference type="AlphaFoldDB" id="A0A840MLH8"/>
<keyword evidence="2" id="KW-1185">Reference proteome</keyword>
<comment type="caution">
    <text evidence="1">The sequence shown here is derived from an EMBL/GenBank/DDBJ whole genome shotgun (WGS) entry which is preliminary data.</text>
</comment>
<dbReference type="RefSeq" id="WP_184036597.1">
    <property type="nucleotide sequence ID" value="NZ_JACHHY010000006.1"/>
</dbReference>
<reference evidence="1 2" key="1">
    <citation type="submission" date="2020-08" db="EMBL/GenBank/DDBJ databases">
        <title>Genomic Encyclopedia of Type Strains, Phase IV (KMG-IV): sequencing the most valuable type-strain genomes for metagenomic binning, comparative biology and taxonomic classification.</title>
        <authorList>
            <person name="Goeker M."/>
        </authorList>
    </citation>
    <scope>NUCLEOTIDE SEQUENCE [LARGE SCALE GENOMIC DNA]</scope>
    <source>
        <strain evidence="1 2">DSM 27165</strain>
    </source>
</reference>
<gene>
    <name evidence="1" type="ORF">HNQ59_001274</name>
</gene>
<evidence type="ECO:0000313" key="1">
    <source>
        <dbReference type="EMBL" id="MBB5017989.1"/>
    </source>
</evidence>
<protein>
    <submittedName>
        <fullName evidence="1">Uncharacterized protein</fullName>
    </submittedName>
</protein>
<proteinExistence type="predicted"/>
<name>A0A840MLH8_9PROT</name>